<feature type="transmembrane region" description="Helical" evidence="1">
    <location>
        <begin position="113"/>
        <end position="135"/>
    </location>
</feature>
<evidence type="ECO:0008006" key="4">
    <source>
        <dbReference type="Google" id="ProtNLM"/>
    </source>
</evidence>
<feature type="transmembrane region" description="Helical" evidence="1">
    <location>
        <begin position="16"/>
        <end position="47"/>
    </location>
</feature>
<keyword evidence="1" id="KW-0812">Transmembrane</keyword>
<comment type="caution">
    <text evidence="2">The sequence shown here is derived from an EMBL/GenBank/DDBJ whole genome shotgun (WGS) entry which is preliminary data.</text>
</comment>
<evidence type="ECO:0000256" key="1">
    <source>
        <dbReference type="SAM" id="Phobius"/>
    </source>
</evidence>
<dbReference type="AlphaFoldDB" id="R7ZS07"/>
<name>R7ZS07_9BACT</name>
<evidence type="ECO:0000313" key="3">
    <source>
        <dbReference type="Proteomes" id="UP000013909"/>
    </source>
</evidence>
<dbReference type="EMBL" id="AQHR01000073">
    <property type="protein sequence ID" value="EON76867.1"/>
    <property type="molecule type" value="Genomic_DNA"/>
</dbReference>
<organism evidence="2 3">
    <name type="scientific">Lunatimonas lonarensis</name>
    <dbReference type="NCBI Taxonomy" id="1232681"/>
    <lineage>
        <taxon>Bacteria</taxon>
        <taxon>Pseudomonadati</taxon>
        <taxon>Bacteroidota</taxon>
        <taxon>Cytophagia</taxon>
        <taxon>Cytophagales</taxon>
        <taxon>Cyclobacteriaceae</taxon>
    </lineage>
</organism>
<dbReference type="OrthoDB" id="672524at2"/>
<keyword evidence="1" id="KW-0472">Membrane</keyword>
<protein>
    <recommendedName>
        <fullName evidence="4">DUF2975 domain-containing protein</fullName>
    </recommendedName>
</protein>
<gene>
    <name evidence="2" type="ORF">ADIS_2738</name>
</gene>
<reference evidence="2 3" key="1">
    <citation type="submission" date="2013-02" db="EMBL/GenBank/DDBJ databases">
        <title>A novel strain isolated from Lonar lake, Maharashtra, India.</title>
        <authorList>
            <person name="Singh A."/>
        </authorList>
    </citation>
    <scope>NUCLEOTIDE SEQUENCE [LARGE SCALE GENOMIC DNA]</scope>
    <source>
        <strain evidence="2 3">AK24</strain>
    </source>
</reference>
<dbReference type="STRING" id="1232681.ADIS_2738"/>
<keyword evidence="3" id="KW-1185">Reference proteome</keyword>
<dbReference type="Proteomes" id="UP000013909">
    <property type="component" value="Unassembled WGS sequence"/>
</dbReference>
<feature type="transmembrane region" description="Helical" evidence="1">
    <location>
        <begin position="155"/>
        <end position="172"/>
    </location>
</feature>
<evidence type="ECO:0000313" key="2">
    <source>
        <dbReference type="EMBL" id="EON76867.1"/>
    </source>
</evidence>
<dbReference type="InterPro" id="IPR021354">
    <property type="entry name" value="DUF2975"/>
</dbReference>
<accession>R7ZS07</accession>
<dbReference type="Pfam" id="PF11188">
    <property type="entry name" value="DUF2975"/>
    <property type="match status" value="1"/>
</dbReference>
<keyword evidence="1" id="KW-1133">Transmembrane helix</keyword>
<sequence>MNWKETWKSKWEEQPLLMLLTLVIWGIFIGLCIKAGALLFTTVYSLFDPSVAKDLYEGLDLSVVREWHTGYYLAGMSLLLGVLAAKAYIFYLVIRIFLKIDLIHPFSKEVSDLISKIGEVTLQVGILIIIASRYFKWLSVRTIHSPDLGGFLGGAFEYLIMGAVIYAIAVVFRRGVEIQADNDLTV</sequence>
<proteinExistence type="predicted"/>
<dbReference type="RefSeq" id="WP_010854873.1">
    <property type="nucleotide sequence ID" value="NZ_AQHR01000073.1"/>
</dbReference>
<feature type="transmembrane region" description="Helical" evidence="1">
    <location>
        <begin position="71"/>
        <end position="93"/>
    </location>
</feature>